<gene>
    <name evidence="3" type="ORF">LCGC14_2478490</name>
</gene>
<name>A0A0F9DKB4_9ZZZZ</name>
<dbReference type="InterPro" id="IPR020472">
    <property type="entry name" value="WD40_PAC1"/>
</dbReference>
<feature type="non-terminal residue" evidence="3">
    <location>
        <position position="506"/>
    </location>
</feature>
<dbReference type="Pfam" id="PF00400">
    <property type="entry name" value="WD40"/>
    <property type="match status" value="3"/>
</dbReference>
<reference evidence="3" key="1">
    <citation type="journal article" date="2015" name="Nature">
        <title>Complex archaea that bridge the gap between prokaryotes and eukaryotes.</title>
        <authorList>
            <person name="Spang A."/>
            <person name="Saw J.H."/>
            <person name="Jorgensen S.L."/>
            <person name="Zaremba-Niedzwiedzka K."/>
            <person name="Martijn J."/>
            <person name="Lind A.E."/>
            <person name="van Eijk R."/>
            <person name="Schleper C."/>
            <person name="Guy L."/>
            <person name="Ettema T.J."/>
        </authorList>
    </citation>
    <scope>NUCLEOTIDE SEQUENCE</scope>
</reference>
<dbReference type="InterPro" id="IPR015943">
    <property type="entry name" value="WD40/YVTN_repeat-like_dom_sf"/>
</dbReference>
<dbReference type="AlphaFoldDB" id="A0A0F9DKB4"/>
<evidence type="ECO:0000256" key="2">
    <source>
        <dbReference type="ARBA" id="ARBA00022737"/>
    </source>
</evidence>
<evidence type="ECO:0000313" key="3">
    <source>
        <dbReference type="EMBL" id="KKL18141.1"/>
    </source>
</evidence>
<protein>
    <submittedName>
        <fullName evidence="3">Uncharacterized protein</fullName>
    </submittedName>
</protein>
<dbReference type="Gene3D" id="2.130.10.10">
    <property type="entry name" value="YVTN repeat-like/Quinoprotein amine dehydrogenase"/>
    <property type="match status" value="2"/>
</dbReference>
<dbReference type="CDD" id="cd00200">
    <property type="entry name" value="WD40"/>
    <property type="match status" value="1"/>
</dbReference>
<keyword evidence="2" id="KW-0677">Repeat</keyword>
<dbReference type="PANTHER" id="PTHR19879:SF9">
    <property type="entry name" value="TRANSCRIPTION INITIATION FACTOR TFIID SUBUNIT 5"/>
    <property type="match status" value="1"/>
</dbReference>
<sequence length="506" mass="57989">GERFDQCRYVLLVDPLRNEDQREIGSIDEVQAMYNNDLENEITPEQLGISREQEFWAHSSNLQAWYENNYDTRLLHSNISFPLLKKLAEVGDVKAKKVFKEEVAKRFASGYFPVMTYLFKEEYLDYLTPEEFSTLLDEVDYSKLDLSNLLINLSDFVFSNHTYQFLSRIKEEFHGYFSENPIYIDIAEYILDKSEFGPVVITPDSNYFIRGSNDGKLKEFNIITGDLERVFGSHNMAIFALAISDDGTYVASSCDSKIKIWDYASGNLIYTLEGHQDVVNCLEFDPEGRYLVSGSVDMEIKVWSLESGKMKRTLGSHFKEINTLDYSKDGSYLVSGSSDTTVNLYDTTSSDLVLTFIDKEKIIQKVAISRLNSFIVIGSHSTLKIWDLNENKIIRTIHIPYEKYDLCSFVLTPDSEFIVGGLQGPLEEGGKLSMWRVADGKLIHTIPIHLGFRRYSEELNMITISKDGVFIVGAARDRIVKVWMDFLTYVELEGAFINSKKKFISK</sequence>
<dbReference type="PROSITE" id="PS50294">
    <property type="entry name" value="WD_REPEATS_REGION"/>
    <property type="match status" value="2"/>
</dbReference>
<dbReference type="EMBL" id="LAZR01038984">
    <property type="protein sequence ID" value="KKL18141.1"/>
    <property type="molecule type" value="Genomic_DNA"/>
</dbReference>
<organism evidence="3">
    <name type="scientific">marine sediment metagenome</name>
    <dbReference type="NCBI Taxonomy" id="412755"/>
    <lineage>
        <taxon>unclassified sequences</taxon>
        <taxon>metagenomes</taxon>
        <taxon>ecological metagenomes</taxon>
    </lineage>
</organism>
<accession>A0A0F9DKB4</accession>
<dbReference type="InterPro" id="IPR036322">
    <property type="entry name" value="WD40_repeat_dom_sf"/>
</dbReference>
<dbReference type="InterPro" id="IPR001680">
    <property type="entry name" value="WD40_rpt"/>
</dbReference>
<dbReference type="PANTHER" id="PTHR19879">
    <property type="entry name" value="TRANSCRIPTION INITIATION FACTOR TFIID"/>
    <property type="match status" value="1"/>
</dbReference>
<comment type="caution">
    <text evidence="3">The sequence shown here is derived from an EMBL/GenBank/DDBJ whole genome shotgun (WGS) entry which is preliminary data.</text>
</comment>
<evidence type="ECO:0000256" key="1">
    <source>
        <dbReference type="ARBA" id="ARBA00022574"/>
    </source>
</evidence>
<proteinExistence type="predicted"/>
<feature type="non-terminal residue" evidence="3">
    <location>
        <position position="1"/>
    </location>
</feature>
<dbReference type="SUPFAM" id="SSF50978">
    <property type="entry name" value="WD40 repeat-like"/>
    <property type="match status" value="1"/>
</dbReference>
<dbReference type="PROSITE" id="PS50082">
    <property type="entry name" value="WD_REPEATS_2"/>
    <property type="match status" value="4"/>
</dbReference>
<dbReference type="SMART" id="SM00320">
    <property type="entry name" value="WD40"/>
    <property type="match status" value="5"/>
</dbReference>
<keyword evidence="1" id="KW-0853">WD repeat</keyword>
<dbReference type="PRINTS" id="PR00320">
    <property type="entry name" value="GPROTEINBRPT"/>
</dbReference>